<dbReference type="EMBL" id="BJOV01000002">
    <property type="protein sequence ID" value="GEE00201.1"/>
    <property type="molecule type" value="Genomic_DNA"/>
</dbReference>
<dbReference type="Pfam" id="PF24202">
    <property type="entry name" value="DUF7427"/>
    <property type="match status" value="1"/>
</dbReference>
<evidence type="ECO:0000313" key="1">
    <source>
        <dbReference type="EMBL" id="GEE00201.1"/>
    </source>
</evidence>
<evidence type="ECO:0000313" key="2">
    <source>
        <dbReference type="Proteomes" id="UP000444960"/>
    </source>
</evidence>
<name>A0A7I9V5A7_9ACTN</name>
<keyword evidence="2" id="KW-1185">Reference proteome</keyword>
<reference evidence="2" key="1">
    <citation type="submission" date="2019-06" db="EMBL/GenBank/DDBJ databases">
        <title>Gordonia isolated from sludge of a wastewater treatment plant.</title>
        <authorList>
            <person name="Tamura T."/>
            <person name="Aoyama K."/>
            <person name="Kang Y."/>
            <person name="Saito S."/>
            <person name="Akiyama N."/>
            <person name="Yazawa K."/>
            <person name="Gonoi T."/>
            <person name="Mikami Y."/>
        </authorList>
    </citation>
    <scope>NUCLEOTIDE SEQUENCE [LARGE SCALE GENOMIC DNA]</scope>
    <source>
        <strain evidence="2">NBRC 107696</strain>
    </source>
</reference>
<dbReference type="Proteomes" id="UP000444960">
    <property type="component" value="Unassembled WGS sequence"/>
</dbReference>
<protein>
    <submittedName>
        <fullName evidence="1">Uncharacterized protein</fullName>
    </submittedName>
</protein>
<dbReference type="InterPro" id="IPR055850">
    <property type="entry name" value="DUF7427"/>
</dbReference>
<gene>
    <name evidence="1" type="ORF">nbrc107696_06470</name>
</gene>
<accession>A0A7I9V5A7</accession>
<sequence length="79" mass="8841">MSGGRAWWCLIGGVAAWEIYALRTDPERLLSRALDRGRATHPVANVACRAAVIATALHLCRAYPKRYARYDPFALLRLT</sequence>
<organism evidence="1 2">
    <name type="scientific">Gordonia spumicola</name>
    <dbReference type="NCBI Taxonomy" id="589161"/>
    <lineage>
        <taxon>Bacteria</taxon>
        <taxon>Bacillati</taxon>
        <taxon>Actinomycetota</taxon>
        <taxon>Actinomycetes</taxon>
        <taxon>Mycobacteriales</taxon>
        <taxon>Gordoniaceae</taxon>
        <taxon>Gordonia</taxon>
    </lineage>
</organism>
<comment type="caution">
    <text evidence="1">The sequence shown here is derived from an EMBL/GenBank/DDBJ whole genome shotgun (WGS) entry which is preliminary data.</text>
</comment>
<dbReference type="AlphaFoldDB" id="A0A7I9V5A7"/>
<proteinExistence type="predicted"/>